<evidence type="ECO:0000259" key="7">
    <source>
        <dbReference type="Pfam" id="PF04542"/>
    </source>
</evidence>
<keyword evidence="3" id="KW-0731">Sigma factor</keyword>
<evidence type="ECO:0000256" key="1">
    <source>
        <dbReference type="ARBA" id="ARBA00008720"/>
    </source>
</evidence>
<dbReference type="InterPro" id="IPR013325">
    <property type="entry name" value="RNA_pol_sigma_r2"/>
</dbReference>
<keyword evidence="5" id="KW-0804">Transcription</keyword>
<name>A0A2G9YD45_9BACT</name>
<feature type="domain" description="RNA polymerase sigma-70 region 2" evidence="7">
    <location>
        <begin position="24"/>
        <end position="88"/>
    </location>
</feature>
<evidence type="ECO:0000313" key="8">
    <source>
        <dbReference type="EMBL" id="PIP17102.1"/>
    </source>
</evidence>
<keyword evidence="2" id="KW-0805">Transcription regulation</keyword>
<gene>
    <name evidence="8" type="ORF">COX44_01700</name>
</gene>
<comment type="function">
    <text evidence="6">Might take part in the signal recognition particle (SRP) pathway. This is inferred from the conservation of its genetic proximity to ftsY/ffh. May be a regulatory protein.</text>
</comment>
<dbReference type="InterPro" id="IPR050239">
    <property type="entry name" value="Sigma-70_RNA_pol_init_factors"/>
</dbReference>
<evidence type="ECO:0000256" key="4">
    <source>
        <dbReference type="ARBA" id="ARBA00023125"/>
    </source>
</evidence>
<dbReference type="EMBL" id="PCRH01000039">
    <property type="protein sequence ID" value="PIP17102.1"/>
    <property type="molecule type" value="Genomic_DNA"/>
</dbReference>
<dbReference type="PANTHER" id="PTHR30603">
    <property type="entry name" value="RNA POLYMERASE SIGMA FACTOR RPO"/>
    <property type="match status" value="1"/>
</dbReference>
<keyword evidence="4" id="KW-0238">DNA-binding</keyword>
<dbReference type="PANTHER" id="PTHR30603:SF47">
    <property type="entry name" value="RNA POLYMERASE SIGMA FACTOR SIGD, CHLOROPLASTIC"/>
    <property type="match status" value="1"/>
</dbReference>
<dbReference type="Pfam" id="PF04297">
    <property type="entry name" value="UPF0122"/>
    <property type="match status" value="1"/>
</dbReference>
<dbReference type="GO" id="GO:0003677">
    <property type="term" value="F:DNA binding"/>
    <property type="evidence" value="ECO:0007669"/>
    <property type="project" value="UniProtKB-KW"/>
</dbReference>
<proteinExistence type="inferred from homology"/>
<dbReference type="Proteomes" id="UP000231480">
    <property type="component" value="Unassembled WGS sequence"/>
</dbReference>
<dbReference type="Gene3D" id="1.10.10.10">
    <property type="entry name" value="Winged helix-like DNA-binding domain superfamily/Winged helix DNA-binding domain"/>
    <property type="match status" value="1"/>
</dbReference>
<dbReference type="InterPro" id="IPR014284">
    <property type="entry name" value="RNA_pol_sigma-70_dom"/>
</dbReference>
<comment type="caution">
    <text evidence="8">The sequence shown here is derived from an EMBL/GenBank/DDBJ whole genome shotgun (WGS) entry which is preliminary data.</text>
</comment>
<accession>A0A2G9YD45</accession>
<dbReference type="GO" id="GO:0016987">
    <property type="term" value="F:sigma factor activity"/>
    <property type="evidence" value="ECO:0007669"/>
    <property type="project" value="UniProtKB-KW"/>
</dbReference>
<reference evidence="8 9" key="1">
    <citation type="submission" date="2017-09" db="EMBL/GenBank/DDBJ databases">
        <title>Depth-based differentiation of microbial function through sediment-hosted aquifers and enrichment of novel symbionts in the deep terrestrial subsurface.</title>
        <authorList>
            <person name="Probst A.J."/>
            <person name="Ladd B."/>
            <person name="Jarett J.K."/>
            <person name="Geller-Mcgrath D.E."/>
            <person name="Sieber C.M."/>
            <person name="Emerson J.B."/>
            <person name="Anantharaman K."/>
            <person name="Thomas B.C."/>
            <person name="Malmstrom R."/>
            <person name="Stieglmeier M."/>
            <person name="Klingl A."/>
            <person name="Woyke T."/>
            <person name="Ryan C.M."/>
            <person name="Banfield J.F."/>
        </authorList>
    </citation>
    <scope>NUCLEOTIDE SEQUENCE [LARGE SCALE GENOMIC DNA]</scope>
    <source>
        <strain evidence="8">CG23_combo_of_CG06-09_8_20_14_all_37_13</strain>
    </source>
</reference>
<dbReference type="Pfam" id="PF04542">
    <property type="entry name" value="Sigma70_r2"/>
    <property type="match status" value="1"/>
</dbReference>
<dbReference type="InterPro" id="IPR000943">
    <property type="entry name" value="RNA_pol_sigma70"/>
</dbReference>
<evidence type="ECO:0000256" key="2">
    <source>
        <dbReference type="ARBA" id="ARBA00023015"/>
    </source>
</evidence>
<dbReference type="GO" id="GO:0006352">
    <property type="term" value="P:DNA-templated transcription initiation"/>
    <property type="evidence" value="ECO:0007669"/>
    <property type="project" value="InterPro"/>
</dbReference>
<dbReference type="InterPro" id="IPR007627">
    <property type="entry name" value="RNA_pol_sigma70_r2"/>
</dbReference>
<dbReference type="InterPro" id="IPR007394">
    <property type="entry name" value="UPF0122"/>
</dbReference>
<evidence type="ECO:0000256" key="3">
    <source>
        <dbReference type="ARBA" id="ARBA00023082"/>
    </source>
</evidence>
<organism evidence="8 9">
    <name type="scientific">Candidatus Portnoybacteria bacterium CG23_combo_of_CG06-09_8_20_14_all_37_13</name>
    <dbReference type="NCBI Taxonomy" id="1974819"/>
    <lineage>
        <taxon>Bacteria</taxon>
        <taxon>Candidatus Portnoyibacteriota</taxon>
    </lineage>
</organism>
<dbReference type="Gene3D" id="1.20.120.1810">
    <property type="match status" value="1"/>
</dbReference>
<dbReference type="InterPro" id="IPR013324">
    <property type="entry name" value="RNA_pol_sigma_r3/r4-like"/>
</dbReference>
<dbReference type="SUPFAM" id="SSF88659">
    <property type="entry name" value="Sigma3 and sigma4 domains of RNA polymerase sigma factors"/>
    <property type="match status" value="1"/>
</dbReference>
<dbReference type="PRINTS" id="PR00046">
    <property type="entry name" value="SIGMA70FCT"/>
</dbReference>
<dbReference type="NCBIfam" id="TIGR02937">
    <property type="entry name" value="sigma70-ECF"/>
    <property type="match status" value="1"/>
</dbReference>
<evidence type="ECO:0000256" key="5">
    <source>
        <dbReference type="ARBA" id="ARBA00023163"/>
    </source>
</evidence>
<dbReference type="AlphaFoldDB" id="A0A2G9YD45"/>
<dbReference type="InterPro" id="IPR036388">
    <property type="entry name" value="WH-like_DNA-bd_sf"/>
</dbReference>
<protein>
    <recommendedName>
        <fullName evidence="7">RNA polymerase sigma-70 region 2 domain-containing protein</fullName>
    </recommendedName>
</protein>
<sequence>MDAEEERDLAQAIERGDESAKRKLVEEHLWLINWIARRYHGLGLPFEDLQQEGVIALFQAIKNFDYRKGRFSTHASFWIRQQMTRAIFAESSLIKLPIPVHEEIRTGKRELNSVPTVDFSLDEKRMTDKKARPNCEAIKNIAQEQLMKFLQDCLSKKEFFDTWHYFKEDWTMLEIAKARGVSRQTVHGNIQEALRKLRHFSREKILKELLEDS</sequence>
<evidence type="ECO:0000313" key="9">
    <source>
        <dbReference type="Proteomes" id="UP000231480"/>
    </source>
</evidence>
<dbReference type="SUPFAM" id="SSF88946">
    <property type="entry name" value="Sigma2 domain of RNA polymerase sigma factors"/>
    <property type="match status" value="1"/>
</dbReference>
<evidence type="ECO:0000256" key="6">
    <source>
        <dbReference type="ARBA" id="ARBA00024764"/>
    </source>
</evidence>
<comment type="similarity">
    <text evidence="1">Belongs to the UPF0122 family.</text>
</comment>